<keyword evidence="1 5" id="KW-0597">Phosphoprotein</keyword>
<evidence type="ECO:0000256" key="1">
    <source>
        <dbReference type="ARBA" id="ARBA00022553"/>
    </source>
</evidence>
<evidence type="ECO:0000256" key="5">
    <source>
        <dbReference type="PROSITE-ProRule" id="PRU00169"/>
    </source>
</evidence>
<dbReference type="SUPFAM" id="SSF52172">
    <property type="entry name" value="CheY-like"/>
    <property type="match status" value="1"/>
</dbReference>
<dbReference type="InterPro" id="IPR011006">
    <property type="entry name" value="CheY-like_superfamily"/>
</dbReference>
<organism evidence="8 9">
    <name type="scientific">Natronoglycomyces albus</name>
    <dbReference type="NCBI Taxonomy" id="2811108"/>
    <lineage>
        <taxon>Bacteria</taxon>
        <taxon>Bacillati</taxon>
        <taxon>Actinomycetota</taxon>
        <taxon>Actinomycetes</taxon>
        <taxon>Glycomycetales</taxon>
        <taxon>Glycomycetaceae</taxon>
        <taxon>Natronoglycomyces</taxon>
    </lineage>
</organism>
<evidence type="ECO:0000313" key="8">
    <source>
        <dbReference type="EMBL" id="QSB06342.1"/>
    </source>
</evidence>
<dbReference type="Pfam" id="PF00196">
    <property type="entry name" value="GerE"/>
    <property type="match status" value="1"/>
</dbReference>
<name>A0A895XRK7_9ACTN</name>
<dbReference type="SMART" id="SM00448">
    <property type="entry name" value="REC"/>
    <property type="match status" value="1"/>
</dbReference>
<dbReference type="SUPFAM" id="SSF46894">
    <property type="entry name" value="C-terminal effector domain of the bipartite response regulators"/>
    <property type="match status" value="1"/>
</dbReference>
<dbReference type="InterPro" id="IPR039420">
    <property type="entry name" value="WalR-like"/>
</dbReference>
<dbReference type="SMART" id="SM00421">
    <property type="entry name" value="HTH_LUXR"/>
    <property type="match status" value="1"/>
</dbReference>
<dbReference type="InterPro" id="IPR000792">
    <property type="entry name" value="Tscrpt_reg_LuxR_C"/>
</dbReference>
<dbReference type="EMBL" id="CP070496">
    <property type="protein sequence ID" value="QSB06342.1"/>
    <property type="molecule type" value="Genomic_DNA"/>
</dbReference>
<dbReference type="PANTHER" id="PTHR43214">
    <property type="entry name" value="TWO-COMPONENT RESPONSE REGULATOR"/>
    <property type="match status" value="1"/>
</dbReference>
<evidence type="ECO:0000259" key="6">
    <source>
        <dbReference type="PROSITE" id="PS50043"/>
    </source>
</evidence>
<accession>A0A895XRK7</accession>
<feature type="domain" description="Response regulatory" evidence="7">
    <location>
        <begin position="4"/>
        <end position="124"/>
    </location>
</feature>
<dbReference type="InterPro" id="IPR058245">
    <property type="entry name" value="NreC/VraR/RcsB-like_REC"/>
</dbReference>
<dbReference type="PANTHER" id="PTHR43214:SF24">
    <property type="entry name" value="TRANSCRIPTIONAL REGULATORY PROTEIN NARL-RELATED"/>
    <property type="match status" value="1"/>
</dbReference>
<keyword evidence="2" id="KW-0805">Transcription regulation</keyword>
<dbReference type="GO" id="GO:0003677">
    <property type="term" value="F:DNA binding"/>
    <property type="evidence" value="ECO:0007669"/>
    <property type="project" value="UniProtKB-KW"/>
</dbReference>
<keyword evidence="3" id="KW-0238">DNA-binding</keyword>
<dbReference type="GO" id="GO:0006355">
    <property type="term" value="P:regulation of DNA-templated transcription"/>
    <property type="evidence" value="ECO:0007669"/>
    <property type="project" value="InterPro"/>
</dbReference>
<reference evidence="8" key="1">
    <citation type="submission" date="2021-02" db="EMBL/GenBank/DDBJ databases">
        <title>Natronoglycomyces albus gen. nov., sp. nov, a haloalkaliphilic actinobacterium from a soda solonchak soil.</title>
        <authorList>
            <person name="Sorokin D.Y."/>
            <person name="Khijniak T.V."/>
            <person name="Zakharycheva A.P."/>
            <person name="Boueva O.V."/>
            <person name="Ariskina E.V."/>
            <person name="Hahnke R.L."/>
            <person name="Bunk B."/>
            <person name="Sproer C."/>
            <person name="Schumann P."/>
            <person name="Evtushenko L.I."/>
            <person name="Kublanov I.V."/>
        </authorList>
    </citation>
    <scope>NUCLEOTIDE SEQUENCE</scope>
    <source>
        <strain evidence="8">DSM 106290</strain>
    </source>
</reference>
<dbReference type="Gene3D" id="3.40.50.2300">
    <property type="match status" value="1"/>
</dbReference>
<feature type="domain" description="HTH luxR-type" evidence="6">
    <location>
        <begin position="148"/>
        <end position="213"/>
    </location>
</feature>
<gene>
    <name evidence="8" type="ORF">JQS30_05380</name>
</gene>
<evidence type="ECO:0000256" key="4">
    <source>
        <dbReference type="ARBA" id="ARBA00023163"/>
    </source>
</evidence>
<feature type="modified residue" description="4-aspartylphosphate" evidence="5">
    <location>
        <position position="55"/>
    </location>
</feature>
<dbReference type="GO" id="GO:0000160">
    <property type="term" value="P:phosphorelay signal transduction system"/>
    <property type="evidence" value="ECO:0007669"/>
    <property type="project" value="InterPro"/>
</dbReference>
<protein>
    <submittedName>
        <fullName evidence="8">Response regulator transcription factor</fullName>
    </submittedName>
</protein>
<evidence type="ECO:0000256" key="2">
    <source>
        <dbReference type="ARBA" id="ARBA00023015"/>
    </source>
</evidence>
<dbReference type="PROSITE" id="PS50110">
    <property type="entry name" value="RESPONSE_REGULATORY"/>
    <property type="match status" value="1"/>
</dbReference>
<keyword evidence="9" id="KW-1185">Reference proteome</keyword>
<evidence type="ECO:0000256" key="3">
    <source>
        <dbReference type="ARBA" id="ARBA00023125"/>
    </source>
</evidence>
<dbReference type="PRINTS" id="PR00038">
    <property type="entry name" value="HTHLUXR"/>
</dbReference>
<dbReference type="CDD" id="cd06170">
    <property type="entry name" value="LuxR_C_like"/>
    <property type="match status" value="1"/>
</dbReference>
<dbReference type="Pfam" id="PF00072">
    <property type="entry name" value="Response_reg"/>
    <property type="match status" value="1"/>
</dbReference>
<sequence>MTLRVAIVDDEDLIRTGFSAIISAEEDMEVVAEAADGVGAVNIARSGAADVILMDVRMPKVNGIAATRQILEGAGTHLTVPKILIVTTFENDDYVYQALQAGADGFLLKRTRADDLLAAIRLLARSDSLLFPDKIRRLATSHRGLKPHLLAQAGLSQRESQVLKLMANGLSNDEIARELFLGRETVKSHVGSIYRKLAVRDRTQAVIAAYESGLVGT</sequence>
<evidence type="ECO:0000313" key="9">
    <source>
        <dbReference type="Proteomes" id="UP000662939"/>
    </source>
</evidence>
<dbReference type="PROSITE" id="PS00622">
    <property type="entry name" value="HTH_LUXR_1"/>
    <property type="match status" value="1"/>
</dbReference>
<dbReference type="Proteomes" id="UP000662939">
    <property type="component" value="Chromosome"/>
</dbReference>
<proteinExistence type="predicted"/>
<evidence type="ECO:0000259" key="7">
    <source>
        <dbReference type="PROSITE" id="PS50110"/>
    </source>
</evidence>
<dbReference type="RefSeq" id="WP_213172351.1">
    <property type="nucleotide sequence ID" value="NZ_CP070496.1"/>
</dbReference>
<dbReference type="KEGG" id="nav:JQS30_05380"/>
<keyword evidence="4" id="KW-0804">Transcription</keyword>
<dbReference type="InterPro" id="IPR016032">
    <property type="entry name" value="Sig_transdc_resp-reg_C-effctor"/>
</dbReference>
<dbReference type="AlphaFoldDB" id="A0A895XRK7"/>
<dbReference type="CDD" id="cd17535">
    <property type="entry name" value="REC_NarL-like"/>
    <property type="match status" value="1"/>
</dbReference>
<dbReference type="PROSITE" id="PS50043">
    <property type="entry name" value="HTH_LUXR_2"/>
    <property type="match status" value="1"/>
</dbReference>
<dbReference type="InterPro" id="IPR001789">
    <property type="entry name" value="Sig_transdc_resp-reg_receiver"/>
</dbReference>